<evidence type="ECO:0000313" key="2">
    <source>
        <dbReference type="EnsemblMetazoa" id="XP_038062821.1"/>
    </source>
</evidence>
<protein>
    <submittedName>
        <fullName evidence="2">Uncharacterized protein</fullName>
    </submittedName>
</protein>
<feature type="compositionally biased region" description="Basic residues" evidence="1">
    <location>
        <begin position="135"/>
        <end position="148"/>
    </location>
</feature>
<name>A0A914AH27_PATMI</name>
<feature type="compositionally biased region" description="Basic and acidic residues" evidence="1">
    <location>
        <begin position="241"/>
        <end position="278"/>
    </location>
</feature>
<organism evidence="2 3">
    <name type="scientific">Patiria miniata</name>
    <name type="common">Bat star</name>
    <name type="synonym">Asterina miniata</name>
    <dbReference type="NCBI Taxonomy" id="46514"/>
    <lineage>
        <taxon>Eukaryota</taxon>
        <taxon>Metazoa</taxon>
        <taxon>Echinodermata</taxon>
        <taxon>Eleutherozoa</taxon>
        <taxon>Asterozoa</taxon>
        <taxon>Asteroidea</taxon>
        <taxon>Valvatacea</taxon>
        <taxon>Valvatida</taxon>
        <taxon>Asterinidae</taxon>
        <taxon>Patiria</taxon>
    </lineage>
</organism>
<reference evidence="2" key="1">
    <citation type="submission" date="2022-11" db="UniProtKB">
        <authorList>
            <consortium name="EnsemblMetazoa"/>
        </authorList>
    </citation>
    <scope>IDENTIFICATION</scope>
</reference>
<proteinExistence type="predicted"/>
<dbReference type="OMA" id="NCHHIND"/>
<feature type="region of interest" description="Disordered" evidence="1">
    <location>
        <begin position="51"/>
        <end position="86"/>
    </location>
</feature>
<accession>A0A914AH27</accession>
<dbReference type="EnsemblMetazoa" id="XM_038206893.1">
    <property type="protein sequence ID" value="XP_038062821.1"/>
    <property type="gene ID" value="LOC119733295"/>
</dbReference>
<feature type="compositionally biased region" description="Basic and acidic residues" evidence="1">
    <location>
        <begin position="338"/>
        <end position="352"/>
    </location>
</feature>
<feature type="compositionally biased region" description="Basic and acidic residues" evidence="1">
    <location>
        <begin position="285"/>
        <end position="297"/>
    </location>
</feature>
<dbReference type="OrthoDB" id="10055694at2759"/>
<feature type="compositionally biased region" description="Basic residues" evidence="1">
    <location>
        <begin position="188"/>
        <end position="197"/>
    </location>
</feature>
<evidence type="ECO:0000256" key="1">
    <source>
        <dbReference type="SAM" id="MobiDB-lite"/>
    </source>
</evidence>
<dbReference type="AlphaFoldDB" id="A0A914AH27"/>
<evidence type="ECO:0000313" key="3">
    <source>
        <dbReference type="Proteomes" id="UP000887568"/>
    </source>
</evidence>
<dbReference type="Proteomes" id="UP000887568">
    <property type="component" value="Unplaced"/>
</dbReference>
<dbReference type="RefSeq" id="XP_038062821.1">
    <property type="nucleotide sequence ID" value="XM_038206893.1"/>
</dbReference>
<feature type="compositionally biased region" description="Basic and acidic residues" evidence="1">
    <location>
        <begin position="57"/>
        <end position="70"/>
    </location>
</feature>
<dbReference type="Pfam" id="PF15692">
    <property type="entry name" value="NKAP"/>
    <property type="match status" value="1"/>
</dbReference>
<dbReference type="GeneID" id="119733295"/>
<keyword evidence="3" id="KW-1185">Reference proteome</keyword>
<dbReference type="InterPro" id="IPR043407">
    <property type="entry name" value="Nkap_D1"/>
</dbReference>
<dbReference type="PANTHER" id="PTHR46940">
    <property type="entry name" value="NKAP DOMAIN-CONTAINING 1"/>
    <property type="match status" value="1"/>
</dbReference>
<dbReference type="EnsemblMetazoa" id="XM_038206894.1">
    <property type="protein sequence ID" value="XP_038062822.1"/>
    <property type="gene ID" value="LOC119733295"/>
</dbReference>
<feature type="region of interest" description="Disordered" evidence="1">
    <location>
        <begin position="120"/>
        <end position="378"/>
    </location>
</feature>
<feature type="compositionally biased region" description="Low complexity" evidence="1">
    <location>
        <begin position="165"/>
        <end position="179"/>
    </location>
</feature>
<feature type="compositionally biased region" description="Basic residues" evidence="1">
    <location>
        <begin position="353"/>
        <end position="378"/>
    </location>
</feature>
<feature type="compositionally biased region" description="Basic and acidic residues" evidence="1">
    <location>
        <begin position="307"/>
        <end position="323"/>
    </location>
</feature>
<feature type="compositionally biased region" description="Polar residues" evidence="1">
    <location>
        <begin position="73"/>
        <end position="83"/>
    </location>
</feature>
<sequence>MATVRYLDRKLLRNIIRHTETHNRLQEEDEMWRGKAQEAFGWRDRPFSSRRRRGRKLNRERFDGQMDRLQRMNPDTRSPQDRWNWNGERNRDIYRTELGNHERWGHTGFMELYPEEFINKDSMDEMSNEEDKEDKRRKKMKRKHKRKRESQWELSSNKRHKGTESWSSSSESDISSASSDEQQVKTSAARKRTHRSQHREQSEHRRKHRRVPSIDGSASRINQHPKVKDDTSYHKRAPFRSPEKSNQRLRHSDKMEGGKKRASVDRKRERRHKDEKVNGHRSKDRIHTSPDSQKTRGVDNGQHRKRTVDGEMEHKQDQDETREKRRRKELTKASSSSRAERRDRSEEQDHSSSHRHKSSRKAKKRHQGEKDTKHARRK</sequence>
<dbReference type="PANTHER" id="PTHR46940:SF1">
    <property type="entry name" value="NKAP DOMAIN CONTAINING 1"/>
    <property type="match status" value="1"/>
</dbReference>
<dbReference type="RefSeq" id="XP_038062822.1">
    <property type="nucleotide sequence ID" value="XM_038206894.1"/>
</dbReference>